<dbReference type="GO" id="GO:0031267">
    <property type="term" value="F:small GTPase binding"/>
    <property type="evidence" value="ECO:0007669"/>
    <property type="project" value="TreeGrafter"/>
</dbReference>
<keyword evidence="2 5" id="KW-0728">SH3 domain</keyword>
<evidence type="ECO:0000256" key="1">
    <source>
        <dbReference type="ARBA" id="ARBA00004496"/>
    </source>
</evidence>
<dbReference type="GO" id="GO:0005737">
    <property type="term" value="C:cytoplasm"/>
    <property type="evidence" value="ECO:0007669"/>
    <property type="project" value="UniProtKB-SubCell"/>
</dbReference>
<dbReference type="InterPro" id="IPR027357">
    <property type="entry name" value="DOCKER_dom"/>
</dbReference>
<evidence type="ECO:0000256" key="2">
    <source>
        <dbReference type="ARBA" id="ARBA00022443"/>
    </source>
</evidence>
<feature type="region of interest" description="Disordered" evidence="7">
    <location>
        <begin position="1929"/>
        <end position="2104"/>
    </location>
</feature>
<dbReference type="Gene3D" id="1.25.40.410">
    <property type="match status" value="1"/>
</dbReference>
<dbReference type="CDD" id="cd11684">
    <property type="entry name" value="DHR2_DOCK"/>
    <property type="match status" value="1"/>
</dbReference>
<comment type="similarity">
    <text evidence="6">Belongs to the DOCK family.</text>
</comment>
<feature type="region of interest" description="Disordered" evidence="7">
    <location>
        <begin position="123"/>
        <end position="197"/>
    </location>
</feature>
<dbReference type="InterPro" id="IPR016024">
    <property type="entry name" value="ARM-type_fold"/>
</dbReference>
<reference evidence="12" key="1">
    <citation type="submission" date="2017-03" db="EMBL/GenBank/DDBJ databases">
        <authorList>
            <person name="Sharma R."/>
            <person name="Thines M."/>
        </authorList>
    </citation>
    <scope>NUCLEOTIDE SEQUENCE [LARGE SCALE GENOMIC DNA]</scope>
</reference>
<dbReference type="Pfam" id="PF16172">
    <property type="entry name" value="DOCK_N"/>
    <property type="match status" value="1"/>
</dbReference>
<evidence type="ECO:0000313" key="12">
    <source>
        <dbReference type="Proteomes" id="UP000192927"/>
    </source>
</evidence>
<feature type="compositionally biased region" description="Low complexity" evidence="7">
    <location>
        <begin position="2061"/>
        <end position="2072"/>
    </location>
</feature>
<feature type="region of interest" description="Disordered" evidence="7">
    <location>
        <begin position="451"/>
        <end position="490"/>
    </location>
</feature>
<dbReference type="Gene3D" id="1.20.1270.350">
    <property type="entry name" value="Dedicator of cytokinesis N-terminal subdomain"/>
    <property type="match status" value="1"/>
</dbReference>
<evidence type="ECO:0000259" key="8">
    <source>
        <dbReference type="PROSITE" id="PS50002"/>
    </source>
</evidence>
<dbReference type="InterPro" id="IPR056372">
    <property type="entry name" value="TPR_DOCK"/>
</dbReference>
<proteinExistence type="inferred from homology"/>
<dbReference type="PANTHER" id="PTHR45653">
    <property type="entry name" value="DEDICATOR OF CYTOKINESIS"/>
    <property type="match status" value="1"/>
</dbReference>
<dbReference type="InterPro" id="IPR042455">
    <property type="entry name" value="DOCK_N_sub1"/>
</dbReference>
<evidence type="ECO:0000256" key="4">
    <source>
        <dbReference type="ARBA" id="ARBA00022553"/>
    </source>
</evidence>
<dbReference type="PROSITE" id="PS50002">
    <property type="entry name" value="SH3"/>
    <property type="match status" value="1"/>
</dbReference>
<dbReference type="PROSITE" id="PS51650">
    <property type="entry name" value="C2_DOCK"/>
    <property type="match status" value="1"/>
</dbReference>
<feature type="domain" description="SH3" evidence="8">
    <location>
        <begin position="7"/>
        <end position="88"/>
    </location>
</feature>
<dbReference type="Pfam" id="PF23554">
    <property type="entry name" value="TPR_DOCK"/>
    <property type="match status" value="1"/>
</dbReference>
<dbReference type="CDD" id="cd08679">
    <property type="entry name" value="C2_DOCK180_related"/>
    <property type="match status" value="1"/>
</dbReference>
<keyword evidence="3" id="KW-0963">Cytoplasm</keyword>
<dbReference type="InterPro" id="IPR026791">
    <property type="entry name" value="DOCK"/>
</dbReference>
<sequence>MPWRPLSRIAFAVAIYPFQPSSPADLPLELGDELYIIEQGGIDGSWYRGYLVAPPSLLAGLTSVKGQTLEARVFSGIFPRSCVEVREVLGDTKVTGREEGVEQDDIVPSYVYTNGGINARLSVDRDCDGPSRTGSKDGSTKARGSSTNSKKKMASGVEVTRSRPSSLPKSENASSLDSKVAPRTISEPSVKSRESQRSIVPIVVTTAQREPGAPRPPAPVPMLKIGDETPTSVSEPLVDEIASCLREWHSTNLHELLLSRRYSVLERVSALVHQLDLSRRQLLHGVLTAQELRTLREKTIWSLVGGNKMLSSEVIVRDPRRRGRLLTGDDSVVEMTKLQSTMSLLEKPLDTHIDLVNLHHLLVDVKNVASNGMESPTLVLYLCSKSPMEPPRPLTDSFVLSVPSEDQFSRSVSLDKMKTLFTDLTSFDIGESSGAESQLYLIVKLQASHQPRRDIPIPAQSEIPGRDVPPITSNTSNSIRSSSAKGGRQSLMWAQKQLGSSYRNRARYGSKSTHALPTADSSASATPASRPTTPMFQRPTTQQGSQSFKRTVGVGVLNITQLVRQSKDIEQTVQVWSPAEIGTVGQSSDDHCDDLIRDLITSHTGKYARSKALDHVRVHIHPFLDPDSNALVSNTPTLLQNVIQTPKIGFSGAPTKARSDIYLTIREAFLPRQALLSHPERGTVPLTSSLDLQNLQLTIEVRKASGERIEHCIFPSSNSTGQTAWRTTVAERGEAWNQTIRLAIASEDVPGAHLIMSVADAPGFPFALCWMPLWDQQAFMKDGTHSPLLYLYDKTTSSTDSGRGAYLNFPWNSRGKFDTSKDETLTGPVATLRLDTYLCSTKFSQDKVLLGILKWREQSRSQLLELLQRLVFVSEVEVVKLLSDVFEALFEILVDHAGQDEFGDSVLKALVTVLGIVHDRRFNLGPLVDQYAENGFDYPFATPCLIRSYLRLLSNPTDPRSSRDLRATIKVGRHILMFIMSAREKQKIKEAGIGTSTRATFSRDINKIFRALEALMKDPSPILIGSKTLVVQHMHTWLPELAKSFTDEEILEIAVKFVDACDQARGRLILYRLVLILNLSKLKLFTQGSTRQLLASNTTEWLESYWGSTDQVTDQWKEQVRLCCSIVSTQMSGFGSQIAKHFIKAVQSYRTIQTVGSAPKQIFSMLFPTTYPFPTKAIAAGQVFDEALIELAALLSQLSNQSFHKHLAADDPGTVDVLIAALDVHVSILGGEAFPSSWLSLHVYHHRSILQMLENIFKIMSNSFLPSPDDADQFNTDMWKAFLVTLLKLVRSDALALETFPEQKRRAVWKIAGDVREQGADLLRRSWAAIGWETNQDDQRRYGLERMGGFQVQYVPGLVAPIVELCLSVHEGLRSVAVKIMQAMIVSEWTLSDDLSIIEAEIIDALDHVFKTKNVGENLRQRLFVSELMDLFGPLARTQGDALWQALKALVATVDELLDLLMAVHSTDNTEAFRIMHTLRLMDFLRDMQKVDIFIRYVHQLAQVQTKSGNNTAAGLALRLHADLYTWDSTWRVKAIANPKFPDQSSFERREQLYFEMIGFFEEGQAWTNALSCYQELADQYENYQFDFAKLARTQRAMAKIHETIAKGEIQTPRYFRVVYRGLGFPLGLRDKQFIFEGATAERISAFTDRMQQQHPSAQVVPSGNIEDVEGQFLQISTVSPHRDLEHPLYQRWKIPQSTKEYVLYSKANQFTVTSRRHSPSSDVKTQWIEKTVYTTAESFPTILRRSEIMHVDTVPLSPLQTAIERTLRKTSELAALQQRIANGEEVAFTNLTEAIGNSVNPSSVSSVAHYRQLLPSKEPSDSDDEGSTQEVELQPLETALTMALYDHALKIKQCLSLYSRPAYQATQADLSRTFHSTFAPELTVLAPNQQYHYVSPPSTASPANSVLQPTTFTSSKLSWFPPAQTLPPLGFDAPSSPTFKSPSHLNGDNTRGDSISSQSPQRPDISQSPSKKAETSRSRLSLSFLTRESTDKAATSEPKTNGINHHSDGHAPSRATSRSGEMRNHETKGALVDHQPTGRSASPSSPVVRRDGRTSPRPPTSKSSTHSSNASDAGTGMMKRLSLLGIGRKGNKASVSVTSVAQQ</sequence>
<name>A0A1W5CTM2_9LECA</name>
<dbReference type="SUPFAM" id="SSF50044">
    <property type="entry name" value="SH3-domain"/>
    <property type="match status" value="1"/>
</dbReference>
<dbReference type="InterPro" id="IPR001452">
    <property type="entry name" value="SH3_domain"/>
</dbReference>
<keyword evidence="4" id="KW-0597">Phosphoprotein</keyword>
<dbReference type="GO" id="GO:0005085">
    <property type="term" value="F:guanyl-nucleotide exchange factor activity"/>
    <property type="evidence" value="ECO:0007669"/>
    <property type="project" value="InterPro"/>
</dbReference>
<dbReference type="SMART" id="SM00326">
    <property type="entry name" value="SH3"/>
    <property type="match status" value="1"/>
</dbReference>
<evidence type="ECO:0000256" key="6">
    <source>
        <dbReference type="PROSITE-ProRule" id="PRU00983"/>
    </source>
</evidence>
<evidence type="ECO:0000259" key="9">
    <source>
        <dbReference type="PROSITE" id="PS51650"/>
    </source>
</evidence>
<evidence type="ECO:0000256" key="7">
    <source>
        <dbReference type="SAM" id="MobiDB-lite"/>
    </source>
</evidence>
<feature type="compositionally biased region" description="Polar residues" evidence="7">
    <location>
        <begin position="162"/>
        <end position="177"/>
    </location>
</feature>
<dbReference type="GO" id="GO:0007264">
    <property type="term" value="P:small GTPase-mediated signal transduction"/>
    <property type="evidence" value="ECO:0007669"/>
    <property type="project" value="InterPro"/>
</dbReference>
<feature type="compositionally biased region" description="Polar residues" evidence="7">
    <location>
        <begin position="1936"/>
        <end position="1971"/>
    </location>
</feature>
<dbReference type="GO" id="GO:0005886">
    <property type="term" value="C:plasma membrane"/>
    <property type="evidence" value="ECO:0007669"/>
    <property type="project" value="TreeGrafter"/>
</dbReference>
<feature type="domain" description="C2 DOCK-type" evidence="9">
    <location>
        <begin position="658"/>
        <end position="839"/>
    </location>
</feature>
<protein>
    <submittedName>
        <fullName evidence="11">SH3 domain</fullName>
    </submittedName>
</protein>
<dbReference type="Gene3D" id="2.30.30.40">
    <property type="entry name" value="SH3 Domains"/>
    <property type="match status" value="1"/>
</dbReference>
<dbReference type="InterPro" id="IPR036028">
    <property type="entry name" value="SH3-like_dom_sf"/>
</dbReference>
<accession>A0A1W5CTM2</accession>
<dbReference type="SUPFAM" id="SSF48371">
    <property type="entry name" value="ARM repeat"/>
    <property type="match status" value="1"/>
</dbReference>
<evidence type="ECO:0000256" key="3">
    <source>
        <dbReference type="ARBA" id="ARBA00022490"/>
    </source>
</evidence>
<organism evidence="11 12">
    <name type="scientific">Lasallia pustulata</name>
    <dbReference type="NCBI Taxonomy" id="136370"/>
    <lineage>
        <taxon>Eukaryota</taxon>
        <taxon>Fungi</taxon>
        <taxon>Dikarya</taxon>
        <taxon>Ascomycota</taxon>
        <taxon>Pezizomycotina</taxon>
        <taxon>Lecanoromycetes</taxon>
        <taxon>OSLEUM clade</taxon>
        <taxon>Umbilicariomycetidae</taxon>
        <taxon>Umbilicariales</taxon>
        <taxon>Umbilicariaceae</taxon>
        <taxon>Lasallia</taxon>
    </lineage>
</organism>
<feature type="compositionally biased region" description="Polar residues" evidence="7">
    <location>
        <begin position="538"/>
        <end position="547"/>
    </location>
</feature>
<evidence type="ECO:0000259" key="10">
    <source>
        <dbReference type="PROSITE" id="PS51651"/>
    </source>
</evidence>
<dbReference type="InterPro" id="IPR043161">
    <property type="entry name" value="DOCK_C_lobe_A"/>
</dbReference>
<feature type="compositionally biased region" description="Low complexity" evidence="7">
    <location>
        <begin position="471"/>
        <end position="483"/>
    </location>
</feature>
<dbReference type="Proteomes" id="UP000192927">
    <property type="component" value="Unassembled WGS sequence"/>
</dbReference>
<dbReference type="PROSITE" id="PS51651">
    <property type="entry name" value="DOCKER"/>
    <property type="match status" value="1"/>
</dbReference>
<dbReference type="PANTHER" id="PTHR45653:SF10">
    <property type="entry name" value="MYOBLAST CITY, ISOFORM B"/>
    <property type="match status" value="1"/>
</dbReference>
<feature type="domain" description="DOCKER" evidence="10">
    <location>
        <begin position="1485"/>
        <end position="1895"/>
    </location>
</feature>
<dbReference type="Pfam" id="PF14429">
    <property type="entry name" value="DOCK-C2"/>
    <property type="match status" value="1"/>
</dbReference>
<dbReference type="Gene3D" id="2.60.40.150">
    <property type="entry name" value="C2 domain"/>
    <property type="match status" value="1"/>
</dbReference>
<feature type="compositionally biased region" description="Basic and acidic residues" evidence="7">
    <location>
        <begin position="123"/>
        <end position="140"/>
    </location>
</feature>
<feature type="compositionally biased region" description="Polar residues" evidence="7">
    <location>
        <begin position="2094"/>
        <end position="2104"/>
    </location>
</feature>
<dbReference type="InterPro" id="IPR027007">
    <property type="entry name" value="C2_DOCK-type_domain"/>
</dbReference>
<dbReference type="InterPro" id="IPR032376">
    <property type="entry name" value="DOCK_N"/>
</dbReference>
<keyword evidence="12" id="KW-1185">Reference proteome</keyword>
<feature type="region of interest" description="Disordered" evidence="7">
    <location>
        <begin position="505"/>
        <end position="547"/>
    </location>
</feature>
<feature type="compositionally biased region" description="Low complexity" evidence="7">
    <location>
        <begin position="517"/>
        <end position="534"/>
    </location>
</feature>
<dbReference type="EMBL" id="FWEW01000254">
    <property type="protein sequence ID" value="SLM34198.1"/>
    <property type="molecule type" value="Genomic_DNA"/>
</dbReference>
<comment type="subcellular location">
    <subcellularLocation>
        <location evidence="1">Cytoplasm</location>
    </subcellularLocation>
</comment>
<evidence type="ECO:0000313" key="11">
    <source>
        <dbReference type="EMBL" id="SLM34198.1"/>
    </source>
</evidence>
<dbReference type="InterPro" id="IPR035892">
    <property type="entry name" value="C2_domain_sf"/>
</dbReference>
<evidence type="ECO:0000256" key="5">
    <source>
        <dbReference type="PROSITE-ProRule" id="PRU00192"/>
    </source>
</evidence>
<feature type="compositionally biased region" description="Low complexity" evidence="7">
    <location>
        <begin position="1979"/>
        <end position="1988"/>
    </location>
</feature>